<name>A0A495XZ07_9MICO</name>
<keyword evidence="2" id="KW-0732">Signal</keyword>
<feature type="compositionally biased region" description="Low complexity" evidence="1">
    <location>
        <begin position="129"/>
        <end position="150"/>
    </location>
</feature>
<feature type="region of interest" description="Disordered" evidence="1">
    <location>
        <begin position="127"/>
        <end position="289"/>
    </location>
</feature>
<dbReference type="AlphaFoldDB" id="A0A495XZ07"/>
<comment type="caution">
    <text evidence="3">The sequence shown here is derived from an EMBL/GenBank/DDBJ whole genome shotgun (WGS) entry which is preliminary data.</text>
</comment>
<dbReference type="EMBL" id="RBXT01000001">
    <property type="protein sequence ID" value="RKT79840.1"/>
    <property type="molecule type" value="Genomic_DNA"/>
</dbReference>
<dbReference type="OrthoDB" id="5176722at2"/>
<keyword evidence="4" id="KW-1185">Reference proteome</keyword>
<gene>
    <name evidence="3" type="ORF">DFJ68_3318</name>
</gene>
<evidence type="ECO:0000256" key="2">
    <source>
        <dbReference type="SAM" id="SignalP"/>
    </source>
</evidence>
<organism evidence="3 4">
    <name type="scientific">Terracoccus luteus</name>
    <dbReference type="NCBI Taxonomy" id="53356"/>
    <lineage>
        <taxon>Bacteria</taxon>
        <taxon>Bacillati</taxon>
        <taxon>Actinomycetota</taxon>
        <taxon>Actinomycetes</taxon>
        <taxon>Micrococcales</taxon>
        <taxon>Intrasporangiaceae</taxon>
        <taxon>Terracoccus</taxon>
    </lineage>
</organism>
<proteinExistence type="predicted"/>
<sequence length="442" mass="45165">MHRTHRALSIAGAVVLTASTAACVGTSVPTDGDLRFDGTRLVDAQQSLAGFESTWRGAIANSGRAATFALDSGCFLQVDDAGEVANRILCGPVRVAGDIETSWQSHPVDAVPGSGGGVRLVLARGGGSATATSTTATTTGTADTTGTTSAGTGGSDFQPHAQPDPELRTVRADGTPAFFGDTLPAPRGEGVSTATARPSGTRTTSRPSATAPATTRATGTPSASRSTSAPSPTRTSTPSTSAPAPSATSAPAARPTPSASPRVADAPDDGLATSAAGECPAVTAPSGTASGWRQAFTCTTTLTRTTTLPPAGEASSRRVEGRAAAGRTWVTAVITPTELTTYRTGGPDPREATYDTSYFSFGTKLTVAGTTYLPRQLVVEQAFEGRPPTITAWFEVPTGEARMSLTGWVSTRLERTTTEATDARSEGAFTYAIDQQVVFGRR</sequence>
<dbReference type="PROSITE" id="PS51257">
    <property type="entry name" value="PROKAR_LIPOPROTEIN"/>
    <property type="match status" value="1"/>
</dbReference>
<feature type="chain" id="PRO_5039363663" evidence="2">
    <location>
        <begin position="25"/>
        <end position="442"/>
    </location>
</feature>
<evidence type="ECO:0000313" key="4">
    <source>
        <dbReference type="Proteomes" id="UP000278440"/>
    </source>
</evidence>
<feature type="compositionally biased region" description="Low complexity" evidence="1">
    <location>
        <begin position="192"/>
        <end position="262"/>
    </location>
</feature>
<protein>
    <submittedName>
        <fullName evidence="3">Uncharacterized protein</fullName>
    </submittedName>
</protein>
<dbReference type="RefSeq" id="WP_121034664.1">
    <property type="nucleotide sequence ID" value="NZ_RBXT01000001.1"/>
</dbReference>
<reference evidence="3 4" key="1">
    <citation type="submission" date="2018-10" db="EMBL/GenBank/DDBJ databases">
        <title>Sequencing the genomes of 1000 actinobacteria strains.</title>
        <authorList>
            <person name="Klenk H.-P."/>
        </authorList>
    </citation>
    <scope>NUCLEOTIDE SEQUENCE [LARGE SCALE GENOMIC DNA]</scope>
    <source>
        <strain evidence="3 4">DSM 44267</strain>
    </source>
</reference>
<evidence type="ECO:0000313" key="3">
    <source>
        <dbReference type="EMBL" id="RKT79840.1"/>
    </source>
</evidence>
<feature type="signal peptide" evidence="2">
    <location>
        <begin position="1"/>
        <end position="24"/>
    </location>
</feature>
<evidence type="ECO:0000256" key="1">
    <source>
        <dbReference type="SAM" id="MobiDB-lite"/>
    </source>
</evidence>
<dbReference type="Proteomes" id="UP000278440">
    <property type="component" value="Unassembled WGS sequence"/>
</dbReference>
<accession>A0A495XZ07</accession>